<evidence type="ECO:0000256" key="1">
    <source>
        <dbReference type="SAM" id="Phobius"/>
    </source>
</evidence>
<accession>A0A9P0QWT2</accession>
<keyword evidence="3" id="KW-1185">Reference proteome</keyword>
<dbReference type="EMBL" id="CAKXYY010000041">
    <property type="protein sequence ID" value="CAH2355987.1"/>
    <property type="molecule type" value="Genomic_DNA"/>
</dbReference>
<gene>
    <name evidence="2" type="ORF">CLIB1423_41S00496</name>
</gene>
<feature type="transmembrane region" description="Helical" evidence="1">
    <location>
        <begin position="101"/>
        <end position="120"/>
    </location>
</feature>
<evidence type="ECO:0000313" key="2">
    <source>
        <dbReference type="EMBL" id="CAH2355987.1"/>
    </source>
</evidence>
<sequence>MSDIEKQVKNLKRSKGESTLRLLVALVLLVYVLFLVYMTSLSVYQDFEYPLLKKLWKNFFVGEITTSTHAEANRVDPGKKLHRPTWKEIAIQAGVHTLQMVVNYFNFLYLIVCSVTIFCLSGHLKSSRFLNQPLWEVVRKLFFVGSILGAFNYALYIAKGYYPLP</sequence>
<evidence type="ECO:0000313" key="3">
    <source>
        <dbReference type="Proteomes" id="UP000837801"/>
    </source>
</evidence>
<feature type="transmembrane region" description="Helical" evidence="1">
    <location>
        <begin position="20"/>
        <end position="44"/>
    </location>
</feature>
<protein>
    <submittedName>
        <fullName evidence="2">Uncharacterized protein</fullName>
    </submittedName>
</protein>
<keyword evidence="1" id="KW-1133">Transmembrane helix</keyword>
<proteinExistence type="predicted"/>
<keyword evidence="1" id="KW-0472">Membrane</keyword>
<keyword evidence="1" id="KW-0812">Transmembrane</keyword>
<name>A0A9P0QWT2_9ASCO</name>
<dbReference type="AlphaFoldDB" id="A0A9P0QWT2"/>
<reference evidence="2" key="1">
    <citation type="submission" date="2022-03" db="EMBL/GenBank/DDBJ databases">
        <authorList>
            <person name="Legras J.-L."/>
            <person name="Devillers H."/>
            <person name="Grondin C."/>
        </authorList>
    </citation>
    <scope>NUCLEOTIDE SEQUENCE</scope>
    <source>
        <strain evidence="2">CLIB 1423</strain>
    </source>
</reference>
<organism evidence="2 3">
    <name type="scientific">[Candida] railenensis</name>
    <dbReference type="NCBI Taxonomy" id="45579"/>
    <lineage>
        <taxon>Eukaryota</taxon>
        <taxon>Fungi</taxon>
        <taxon>Dikarya</taxon>
        <taxon>Ascomycota</taxon>
        <taxon>Saccharomycotina</taxon>
        <taxon>Pichiomycetes</taxon>
        <taxon>Debaryomycetaceae</taxon>
        <taxon>Kurtzmaniella</taxon>
    </lineage>
</organism>
<dbReference type="Proteomes" id="UP000837801">
    <property type="component" value="Unassembled WGS sequence"/>
</dbReference>
<feature type="transmembrane region" description="Helical" evidence="1">
    <location>
        <begin position="141"/>
        <end position="162"/>
    </location>
</feature>
<comment type="caution">
    <text evidence="2">The sequence shown here is derived from an EMBL/GenBank/DDBJ whole genome shotgun (WGS) entry which is preliminary data.</text>
</comment>